<gene>
    <name evidence="1" type="ORF">ACFL27_00580</name>
</gene>
<name>A0ABV6YR52_UNCC1</name>
<dbReference type="Pfam" id="PF20168">
    <property type="entry name" value="PDS5"/>
    <property type="match status" value="1"/>
</dbReference>
<sequence>MGFYDLSKEERTALINEMEATILNDLHRKQWTEIFTYAADRDTYIRKQAYTILGKIYKADSALRHTILTTIKELITARDEKIRQTAIYASGEIGKIDAAPVIDVLEKGLKDRHHAVRNGVIGALKQMGEKNPEPTIMFAANHIHDPDPEIRRQVIHGIELRGRTHPEDILPLLRERQHESHKRVKETIIHVLGQISYKRGGLEKVIHHLTTWENKEIVAQAVKEIITIHQRESSTAKTAAQAQEYIAKKMKDFE</sequence>
<dbReference type="EMBL" id="JBHPBY010000003">
    <property type="protein sequence ID" value="MFC1848675.1"/>
    <property type="molecule type" value="Genomic_DNA"/>
</dbReference>
<dbReference type="InterPro" id="IPR011989">
    <property type="entry name" value="ARM-like"/>
</dbReference>
<evidence type="ECO:0000313" key="2">
    <source>
        <dbReference type="Proteomes" id="UP001594351"/>
    </source>
</evidence>
<reference evidence="1 2" key="1">
    <citation type="submission" date="2024-09" db="EMBL/GenBank/DDBJ databases">
        <title>Laminarin stimulates single cell rates of sulfate reduction while oxygen inhibits transcriptomic activity in coastal marine sediment.</title>
        <authorList>
            <person name="Lindsay M."/>
            <person name="Orcutt B."/>
            <person name="Emerson D."/>
            <person name="Stepanauskas R."/>
            <person name="D'Angelo T."/>
        </authorList>
    </citation>
    <scope>NUCLEOTIDE SEQUENCE [LARGE SCALE GENOMIC DNA]</scope>
    <source>
        <strain evidence="1">SAG AM-311-K15</strain>
    </source>
</reference>
<dbReference type="SUPFAM" id="SSF48371">
    <property type="entry name" value="ARM repeat"/>
    <property type="match status" value="1"/>
</dbReference>
<dbReference type="InterPro" id="IPR016024">
    <property type="entry name" value="ARM-type_fold"/>
</dbReference>
<proteinExistence type="predicted"/>
<dbReference type="Proteomes" id="UP001594351">
    <property type="component" value="Unassembled WGS sequence"/>
</dbReference>
<keyword evidence="2" id="KW-1185">Reference proteome</keyword>
<evidence type="ECO:0000313" key="1">
    <source>
        <dbReference type="EMBL" id="MFC1848675.1"/>
    </source>
</evidence>
<comment type="caution">
    <text evidence="1">The sequence shown here is derived from an EMBL/GenBank/DDBJ whole genome shotgun (WGS) entry which is preliminary data.</text>
</comment>
<dbReference type="Gene3D" id="1.25.10.10">
    <property type="entry name" value="Leucine-rich Repeat Variant"/>
    <property type="match status" value="1"/>
</dbReference>
<organism evidence="1 2">
    <name type="scientific">candidate division CSSED10-310 bacterium</name>
    <dbReference type="NCBI Taxonomy" id="2855610"/>
    <lineage>
        <taxon>Bacteria</taxon>
        <taxon>Bacteria division CSSED10-310</taxon>
    </lineage>
</organism>
<accession>A0ABV6YR52</accession>
<protein>
    <submittedName>
        <fullName evidence="1">HEAT repeat domain-containing protein</fullName>
    </submittedName>
</protein>
<dbReference type="Pfam" id="PF13646">
    <property type="entry name" value="HEAT_2"/>
    <property type="match status" value="1"/>
</dbReference>